<protein>
    <submittedName>
        <fullName evidence="1">Uncharacterized protein</fullName>
    </submittedName>
</protein>
<dbReference type="AlphaFoldDB" id="A0A0F9CJ61"/>
<evidence type="ECO:0000313" key="1">
    <source>
        <dbReference type="EMBL" id="KKL49308.1"/>
    </source>
</evidence>
<name>A0A0F9CJ61_9ZZZZ</name>
<reference evidence="1" key="1">
    <citation type="journal article" date="2015" name="Nature">
        <title>Complex archaea that bridge the gap between prokaryotes and eukaryotes.</title>
        <authorList>
            <person name="Spang A."/>
            <person name="Saw J.H."/>
            <person name="Jorgensen S.L."/>
            <person name="Zaremba-Niedzwiedzka K."/>
            <person name="Martijn J."/>
            <person name="Lind A.E."/>
            <person name="van Eijk R."/>
            <person name="Schleper C."/>
            <person name="Guy L."/>
            <person name="Ettema T.J."/>
        </authorList>
    </citation>
    <scope>NUCLEOTIDE SEQUENCE</scope>
</reference>
<accession>A0A0F9CJ61</accession>
<organism evidence="1">
    <name type="scientific">marine sediment metagenome</name>
    <dbReference type="NCBI Taxonomy" id="412755"/>
    <lineage>
        <taxon>unclassified sequences</taxon>
        <taxon>metagenomes</taxon>
        <taxon>ecological metagenomes</taxon>
    </lineage>
</organism>
<dbReference type="EMBL" id="LAZR01033002">
    <property type="protein sequence ID" value="KKL49308.1"/>
    <property type="molecule type" value="Genomic_DNA"/>
</dbReference>
<gene>
    <name evidence="1" type="ORF">LCGC14_2316790</name>
</gene>
<sequence length="75" mass="8199">TVLGANSWDLDPDWPTAWRDVTRVNNGFVVPVTLGGSSLFRSSEWGDSTALSFEVDYEEAAAGLGRHIVVSRRFG</sequence>
<feature type="non-terminal residue" evidence="1">
    <location>
        <position position="1"/>
    </location>
</feature>
<proteinExistence type="predicted"/>
<comment type="caution">
    <text evidence="1">The sequence shown here is derived from an EMBL/GenBank/DDBJ whole genome shotgun (WGS) entry which is preliminary data.</text>
</comment>